<feature type="domain" description="Mechanosensitive ion channel transmembrane helices 2/3" evidence="11">
    <location>
        <begin position="133"/>
        <end position="171"/>
    </location>
</feature>
<keyword evidence="4 8" id="KW-0812">Transmembrane</keyword>
<dbReference type="SUPFAM" id="SSF82861">
    <property type="entry name" value="Mechanosensitive channel protein MscS (YggB), transmembrane region"/>
    <property type="match status" value="1"/>
</dbReference>
<feature type="domain" description="Mechanosensitive ion channel MscS C-terminal" evidence="10">
    <location>
        <begin position="245"/>
        <end position="331"/>
    </location>
</feature>
<dbReference type="Gene3D" id="1.10.287.1260">
    <property type="match status" value="1"/>
</dbReference>
<keyword evidence="3" id="KW-1003">Cell membrane</keyword>
<dbReference type="InterPro" id="IPR049278">
    <property type="entry name" value="MS_channel_C"/>
</dbReference>
<dbReference type="AlphaFoldDB" id="A0A6J5YDE8"/>
<organism evidence="12">
    <name type="scientific">freshwater metagenome</name>
    <dbReference type="NCBI Taxonomy" id="449393"/>
    <lineage>
        <taxon>unclassified sequences</taxon>
        <taxon>metagenomes</taxon>
        <taxon>ecological metagenomes</taxon>
    </lineage>
</organism>
<feature type="region of interest" description="Disordered" evidence="7">
    <location>
        <begin position="345"/>
        <end position="372"/>
    </location>
</feature>
<dbReference type="InterPro" id="IPR045276">
    <property type="entry name" value="YbiO_bact"/>
</dbReference>
<name>A0A6J5YDE8_9ZZZZ</name>
<evidence type="ECO:0000259" key="11">
    <source>
        <dbReference type="Pfam" id="PF21088"/>
    </source>
</evidence>
<dbReference type="PANTHER" id="PTHR30460:SF0">
    <property type="entry name" value="MODERATE CONDUCTANCE MECHANOSENSITIVE CHANNEL YBIO"/>
    <property type="match status" value="1"/>
</dbReference>
<evidence type="ECO:0000256" key="1">
    <source>
        <dbReference type="ARBA" id="ARBA00004651"/>
    </source>
</evidence>
<dbReference type="GO" id="GO:0008381">
    <property type="term" value="F:mechanosensitive monoatomic ion channel activity"/>
    <property type="evidence" value="ECO:0007669"/>
    <property type="project" value="InterPro"/>
</dbReference>
<evidence type="ECO:0000256" key="8">
    <source>
        <dbReference type="SAM" id="Phobius"/>
    </source>
</evidence>
<dbReference type="SUPFAM" id="SSF50182">
    <property type="entry name" value="Sm-like ribonucleoproteins"/>
    <property type="match status" value="1"/>
</dbReference>
<evidence type="ECO:0000256" key="6">
    <source>
        <dbReference type="ARBA" id="ARBA00023136"/>
    </source>
</evidence>
<evidence type="ECO:0000256" key="5">
    <source>
        <dbReference type="ARBA" id="ARBA00022989"/>
    </source>
</evidence>
<evidence type="ECO:0000256" key="4">
    <source>
        <dbReference type="ARBA" id="ARBA00022692"/>
    </source>
</evidence>
<evidence type="ECO:0000256" key="7">
    <source>
        <dbReference type="SAM" id="MobiDB-lite"/>
    </source>
</evidence>
<reference evidence="12" key="1">
    <citation type="submission" date="2020-05" db="EMBL/GenBank/DDBJ databases">
        <authorList>
            <person name="Chiriac C."/>
            <person name="Salcher M."/>
            <person name="Ghai R."/>
            <person name="Kavagutti S V."/>
        </authorList>
    </citation>
    <scope>NUCLEOTIDE SEQUENCE</scope>
</reference>
<evidence type="ECO:0000256" key="2">
    <source>
        <dbReference type="ARBA" id="ARBA00008017"/>
    </source>
</evidence>
<protein>
    <submittedName>
        <fullName evidence="12">Unannotated protein</fullName>
    </submittedName>
</protein>
<dbReference type="Pfam" id="PF21088">
    <property type="entry name" value="MS_channel_1st"/>
    <property type="match status" value="1"/>
</dbReference>
<dbReference type="InterPro" id="IPR023408">
    <property type="entry name" value="MscS_beta-dom_sf"/>
</dbReference>
<evidence type="ECO:0000259" key="10">
    <source>
        <dbReference type="Pfam" id="PF21082"/>
    </source>
</evidence>
<gene>
    <name evidence="12" type="ORF">UFOPK1392_00321</name>
    <name evidence="13" type="ORF">UFOPK3733_00118</name>
</gene>
<feature type="transmembrane region" description="Helical" evidence="8">
    <location>
        <begin position="151"/>
        <end position="169"/>
    </location>
</feature>
<evidence type="ECO:0000313" key="13">
    <source>
        <dbReference type="EMBL" id="CAB4921869.1"/>
    </source>
</evidence>
<comment type="subcellular location">
    <subcellularLocation>
        <location evidence="1">Cell membrane</location>
        <topology evidence="1">Multi-pass membrane protein</topology>
    </subcellularLocation>
</comment>
<proteinExistence type="inferred from homology"/>
<keyword evidence="5 8" id="KW-1133">Transmembrane helix</keyword>
<dbReference type="InterPro" id="IPR010920">
    <property type="entry name" value="LSM_dom_sf"/>
</dbReference>
<dbReference type="Gene3D" id="3.30.70.100">
    <property type="match status" value="1"/>
</dbReference>
<feature type="transmembrane region" description="Helical" evidence="8">
    <location>
        <begin position="126"/>
        <end position="145"/>
    </location>
</feature>
<evidence type="ECO:0000256" key="3">
    <source>
        <dbReference type="ARBA" id="ARBA00022475"/>
    </source>
</evidence>
<dbReference type="GO" id="GO:0005886">
    <property type="term" value="C:plasma membrane"/>
    <property type="evidence" value="ECO:0007669"/>
    <property type="project" value="UniProtKB-SubCell"/>
</dbReference>
<feature type="domain" description="Mechanosensitive ion channel MscS" evidence="9">
    <location>
        <begin position="173"/>
        <end position="236"/>
    </location>
</feature>
<evidence type="ECO:0000313" key="12">
    <source>
        <dbReference type="EMBL" id="CAB4322586.1"/>
    </source>
</evidence>
<keyword evidence="6 8" id="KW-0472">Membrane</keyword>
<sequence length="372" mass="39099">MTVLAALLAAVPTADLPGNLPADLVDACGADPGWACEHVYDWTGSKWWANAAEWLLAKPITILAIVLVASIVARVVRWFITRAMRRLMAAADGGSAGRLGRHTSSVLLSAGDDSLRNTARVGTLTAVFRSLATALVWFVAMVAIFDVLGVSLGPILATAGILGVALGFGTQQMVRDFIAGFFIVTEDQLGVGDTVDLGGGAKGVVERVSLRATHLRDVEGTVWHVPNGQITRVANRSQEWARALIDVVLPYSVDVARASEVMKATADALAADPDFVMAITDSPEVWGIQEFSPAGVEVRLVIRTLPAGQFAVLRELRARLKVAFADAGIEFAYAGGPTHVVLTDQRGEGSGPVGIGGEADSDNSFGGQVDSD</sequence>
<dbReference type="FunFam" id="2.30.30.60:FF:000001">
    <property type="entry name" value="MscS Mechanosensitive ion channel"/>
    <property type="match status" value="1"/>
</dbReference>
<dbReference type="InterPro" id="IPR006685">
    <property type="entry name" value="MscS_channel_2nd"/>
</dbReference>
<dbReference type="InterPro" id="IPR049142">
    <property type="entry name" value="MS_channel_1st"/>
</dbReference>
<accession>A0A6J5YDE8</accession>
<dbReference type="InterPro" id="IPR011014">
    <property type="entry name" value="MscS_channel_TM-2"/>
</dbReference>
<dbReference type="PANTHER" id="PTHR30460">
    <property type="entry name" value="MODERATE CONDUCTANCE MECHANOSENSITIVE CHANNEL YBIO"/>
    <property type="match status" value="1"/>
</dbReference>
<feature type="transmembrane region" description="Helical" evidence="8">
    <location>
        <begin position="60"/>
        <end position="80"/>
    </location>
</feature>
<dbReference type="Pfam" id="PF21082">
    <property type="entry name" value="MS_channel_3rd"/>
    <property type="match status" value="1"/>
</dbReference>
<dbReference type="EMBL" id="CAEMXZ010000008">
    <property type="protein sequence ID" value="CAB4322586.1"/>
    <property type="molecule type" value="Genomic_DNA"/>
</dbReference>
<feature type="compositionally biased region" description="Gly residues" evidence="7">
    <location>
        <begin position="348"/>
        <end position="357"/>
    </location>
</feature>
<dbReference type="SUPFAM" id="SSF82689">
    <property type="entry name" value="Mechanosensitive channel protein MscS (YggB), C-terminal domain"/>
    <property type="match status" value="1"/>
</dbReference>
<dbReference type="InterPro" id="IPR011066">
    <property type="entry name" value="MscS_channel_C_sf"/>
</dbReference>
<dbReference type="Gene3D" id="2.30.30.60">
    <property type="match status" value="1"/>
</dbReference>
<evidence type="ECO:0000259" key="9">
    <source>
        <dbReference type="Pfam" id="PF00924"/>
    </source>
</evidence>
<dbReference type="Pfam" id="PF00924">
    <property type="entry name" value="MS_channel_2nd"/>
    <property type="match status" value="1"/>
</dbReference>
<dbReference type="EMBL" id="CAFBNC010000003">
    <property type="protein sequence ID" value="CAB4921869.1"/>
    <property type="molecule type" value="Genomic_DNA"/>
</dbReference>
<comment type="similarity">
    <text evidence="2">Belongs to the MscS (TC 1.A.23) family.</text>
</comment>